<evidence type="ECO:0000313" key="7">
    <source>
        <dbReference type="EMBL" id="KAL0913025.1"/>
    </source>
</evidence>
<dbReference type="Proteomes" id="UP001552299">
    <property type="component" value="Unassembled WGS sequence"/>
</dbReference>
<comment type="subcellular location">
    <subcellularLocation>
        <location evidence="2">Plastid</location>
    </subcellularLocation>
</comment>
<keyword evidence="4" id="KW-0934">Plastid</keyword>
<evidence type="ECO:0000256" key="3">
    <source>
        <dbReference type="ARBA" id="ARBA00009361"/>
    </source>
</evidence>
<dbReference type="GO" id="GO:0009536">
    <property type="term" value="C:plastid"/>
    <property type="evidence" value="ECO:0007669"/>
    <property type="project" value="UniProtKB-SubCell"/>
</dbReference>
<keyword evidence="8" id="KW-1185">Reference proteome</keyword>
<organism evidence="7 8">
    <name type="scientific">Dendrobium thyrsiflorum</name>
    <name type="common">Pinecone-like raceme dendrobium</name>
    <name type="synonym">Orchid</name>
    <dbReference type="NCBI Taxonomy" id="117978"/>
    <lineage>
        <taxon>Eukaryota</taxon>
        <taxon>Viridiplantae</taxon>
        <taxon>Streptophyta</taxon>
        <taxon>Embryophyta</taxon>
        <taxon>Tracheophyta</taxon>
        <taxon>Spermatophyta</taxon>
        <taxon>Magnoliopsida</taxon>
        <taxon>Liliopsida</taxon>
        <taxon>Asparagales</taxon>
        <taxon>Orchidaceae</taxon>
        <taxon>Epidendroideae</taxon>
        <taxon>Malaxideae</taxon>
        <taxon>Dendrobiinae</taxon>
        <taxon>Dendrobium</taxon>
    </lineage>
</organism>
<dbReference type="PANTHER" id="PTHR33078:SF100">
    <property type="entry name" value="PROTEIN YCF2"/>
    <property type="match status" value="1"/>
</dbReference>
<proteinExistence type="inferred from homology"/>
<protein>
    <submittedName>
        <fullName evidence="7">Uncharacterized protein</fullName>
    </submittedName>
</protein>
<comment type="function">
    <text evidence="1">Probable ATPase of unknown function. Its presence in a non-photosynthetic plant (Epifagus virginiana) and experiments in tobacco indicate that it has an essential function which is probably not related to photosynthesis.</text>
</comment>
<evidence type="ECO:0000256" key="4">
    <source>
        <dbReference type="ARBA" id="ARBA00022640"/>
    </source>
</evidence>
<evidence type="ECO:0000313" key="8">
    <source>
        <dbReference type="Proteomes" id="UP001552299"/>
    </source>
</evidence>
<reference evidence="7 8" key="1">
    <citation type="journal article" date="2024" name="Plant Biotechnol. J.">
        <title>Dendrobium thyrsiflorum genome and its molecular insights into genes involved in important horticultural traits.</title>
        <authorList>
            <person name="Chen B."/>
            <person name="Wang J.Y."/>
            <person name="Zheng P.J."/>
            <person name="Li K.L."/>
            <person name="Liang Y.M."/>
            <person name="Chen X.F."/>
            <person name="Zhang C."/>
            <person name="Zhao X."/>
            <person name="He X."/>
            <person name="Zhang G.Q."/>
            <person name="Liu Z.J."/>
            <person name="Xu Q."/>
        </authorList>
    </citation>
    <scope>NUCLEOTIDE SEQUENCE [LARGE SCALE GENOMIC DNA]</scope>
    <source>
        <strain evidence="7">GZMU011</strain>
    </source>
</reference>
<dbReference type="EMBL" id="JANQDX010000013">
    <property type="protein sequence ID" value="KAL0913025.1"/>
    <property type="molecule type" value="Genomic_DNA"/>
</dbReference>
<evidence type="ECO:0000256" key="2">
    <source>
        <dbReference type="ARBA" id="ARBA00004474"/>
    </source>
</evidence>
<keyword evidence="5" id="KW-0547">Nucleotide-binding</keyword>
<evidence type="ECO:0000256" key="6">
    <source>
        <dbReference type="ARBA" id="ARBA00022840"/>
    </source>
</evidence>
<gene>
    <name evidence="7" type="ORF">M5K25_016455</name>
</gene>
<dbReference type="GO" id="GO:0005524">
    <property type="term" value="F:ATP binding"/>
    <property type="evidence" value="ECO:0007669"/>
    <property type="project" value="UniProtKB-KW"/>
</dbReference>
<evidence type="ECO:0000256" key="5">
    <source>
        <dbReference type="ARBA" id="ARBA00022741"/>
    </source>
</evidence>
<dbReference type="AlphaFoldDB" id="A0ABD0UKL4"/>
<comment type="similarity">
    <text evidence="3">Belongs to the Ycf2 family.</text>
</comment>
<name>A0ABD0UKL4_DENTH</name>
<keyword evidence="6" id="KW-0067">ATP-binding</keyword>
<dbReference type="PANTHER" id="PTHR33078">
    <property type="entry name" value="PROTEIN YCF2-RELATED"/>
    <property type="match status" value="1"/>
</dbReference>
<accession>A0ABD0UKL4</accession>
<evidence type="ECO:0000256" key="1">
    <source>
        <dbReference type="ARBA" id="ARBA00002329"/>
    </source>
</evidence>
<comment type="caution">
    <text evidence="7">The sequence shown here is derived from an EMBL/GenBank/DDBJ whole genome shotgun (WGS) entry which is preliminary data.</text>
</comment>
<sequence length="262" mass="29273">MNSFQRSFGELAVASTLSSGNYSEAGDLSHLPLDGVSETGIHFNYLFRESKFIVICVMSSEFLQSGTMQYQTRDRSSKEQGFFRTSQFIWDPADPFFSLFKDQPSVSVFSRREFFADEEMSKGLIASQTTEFIIYFFSTPIFTPTCSTLYLDSALLKGTSALTIPSPSTKTIGNASKKVGIRRTKSSRPSLSLNMGCPNHPTAIPSPLSIKSALNNPPRDLAREVNHRTYDPTNWERINRFFFGSDSSFPNAAYNSPLYCAL</sequence>